<sequence length="422" mass="49624">MDRIQWIDGLRGIAALIVTSNHFICGEIKAPFRSFWAQPSEANRRIFQLPPFRLLWSMDAMVPLFMVMSSYTISHRLLKVRDNSAPDKLIDCLRSSILRRPIRLFLPVVALASCTQLLFYFGLYEGHVEERVATHIKPWASPCAHVRYLCEYVTDLLNIFCLQWNIGLNGHLWTMPLELRGSYLIYFTIFVQAVWRPRARLWCLGLMLSYLLWYGHWHTFCFLAGLGMAEVRVFRGQNTIIPPRWTADYVLRLAVALYILCLSAEDDYPPDYRFLRMFETEHWSRYDGWRDVRKTWHSIGAVLFFSVVLESPRLQRLLATRIPQSLGRLSFPMYLIHLSIFYMCSWSMRSNVWWLLKRCEYPASEEEDQYVGSLITVYVLSGGILLAVIMSMANVYIWLLDPQFARITRLFEMRLSQKSHQN</sequence>
<dbReference type="InterPro" id="IPR002656">
    <property type="entry name" value="Acyl_transf_3_dom"/>
</dbReference>
<keyword evidence="4" id="KW-1185">Reference proteome</keyword>
<feature type="transmembrane region" description="Helical" evidence="1">
    <location>
        <begin position="331"/>
        <end position="348"/>
    </location>
</feature>
<proteinExistence type="predicted"/>
<evidence type="ECO:0000256" key="1">
    <source>
        <dbReference type="SAM" id="Phobius"/>
    </source>
</evidence>
<keyword evidence="1" id="KW-0812">Transmembrane</keyword>
<dbReference type="InterPro" id="IPR050879">
    <property type="entry name" value="Acyltransferase_3"/>
</dbReference>
<dbReference type="VEuPathDB" id="FungiDB:BO71DRAFT_469191"/>
<reference evidence="3 4" key="1">
    <citation type="submission" date="2018-02" db="EMBL/GenBank/DDBJ databases">
        <title>The genomes of Aspergillus section Nigri reveals drivers in fungal speciation.</title>
        <authorList>
            <consortium name="DOE Joint Genome Institute"/>
            <person name="Vesth T.C."/>
            <person name="Nybo J."/>
            <person name="Theobald S."/>
            <person name="Brandl J."/>
            <person name="Frisvad J.C."/>
            <person name="Nielsen K.F."/>
            <person name="Lyhne E.K."/>
            <person name="Kogle M.E."/>
            <person name="Kuo A."/>
            <person name="Riley R."/>
            <person name="Clum A."/>
            <person name="Nolan M."/>
            <person name="Lipzen A."/>
            <person name="Salamov A."/>
            <person name="Henrissat B."/>
            <person name="Wiebenga A."/>
            <person name="De vries R.P."/>
            <person name="Grigoriev I.V."/>
            <person name="Mortensen U.H."/>
            <person name="Andersen M.R."/>
            <person name="Baker S.E."/>
        </authorList>
    </citation>
    <scope>NUCLEOTIDE SEQUENCE [LARGE SCALE GENOMIC DNA]</scope>
    <source>
        <strain evidence="3 4">CBS 707.79</strain>
    </source>
</reference>
<feature type="transmembrane region" description="Helical" evidence="1">
    <location>
        <begin position="375"/>
        <end position="399"/>
    </location>
</feature>
<dbReference type="EMBL" id="KZ825829">
    <property type="protein sequence ID" value="PYH97046.1"/>
    <property type="molecule type" value="Genomic_DNA"/>
</dbReference>
<dbReference type="STRING" id="1448320.A0A319DHQ5"/>
<gene>
    <name evidence="3" type="ORF">BO71DRAFT_469191</name>
</gene>
<dbReference type="OrthoDB" id="5819582at2759"/>
<feature type="domain" description="Acyltransferase 3" evidence="2">
    <location>
        <begin position="5"/>
        <end position="346"/>
    </location>
</feature>
<protein>
    <recommendedName>
        <fullName evidence="2">Acyltransferase 3 domain-containing protein</fullName>
    </recommendedName>
</protein>
<evidence type="ECO:0000313" key="3">
    <source>
        <dbReference type="EMBL" id="PYH97046.1"/>
    </source>
</evidence>
<evidence type="ECO:0000313" key="4">
    <source>
        <dbReference type="Proteomes" id="UP000247810"/>
    </source>
</evidence>
<keyword evidence="1" id="KW-1133">Transmembrane helix</keyword>
<dbReference type="Pfam" id="PF01757">
    <property type="entry name" value="Acyl_transf_3"/>
    <property type="match status" value="1"/>
</dbReference>
<keyword evidence="1" id="KW-0472">Membrane</keyword>
<dbReference type="GO" id="GO:0016747">
    <property type="term" value="F:acyltransferase activity, transferring groups other than amino-acyl groups"/>
    <property type="evidence" value="ECO:0007669"/>
    <property type="project" value="InterPro"/>
</dbReference>
<organism evidence="3 4">
    <name type="scientific">Aspergillus ellipticus CBS 707.79</name>
    <dbReference type="NCBI Taxonomy" id="1448320"/>
    <lineage>
        <taxon>Eukaryota</taxon>
        <taxon>Fungi</taxon>
        <taxon>Dikarya</taxon>
        <taxon>Ascomycota</taxon>
        <taxon>Pezizomycotina</taxon>
        <taxon>Eurotiomycetes</taxon>
        <taxon>Eurotiomycetidae</taxon>
        <taxon>Eurotiales</taxon>
        <taxon>Aspergillaceae</taxon>
        <taxon>Aspergillus</taxon>
        <taxon>Aspergillus subgen. Circumdati</taxon>
    </lineage>
</organism>
<name>A0A319DHQ5_9EURO</name>
<accession>A0A319DHQ5</accession>
<dbReference type="PANTHER" id="PTHR23028:SF134">
    <property type="entry name" value="PUTATIVE (AFU_ORTHOLOGUE AFUA_4G08520)-RELATED"/>
    <property type="match status" value="1"/>
</dbReference>
<dbReference type="PANTHER" id="PTHR23028">
    <property type="entry name" value="ACETYLTRANSFERASE"/>
    <property type="match status" value="1"/>
</dbReference>
<evidence type="ECO:0000259" key="2">
    <source>
        <dbReference type="Pfam" id="PF01757"/>
    </source>
</evidence>
<feature type="transmembrane region" description="Helical" evidence="1">
    <location>
        <begin position="104"/>
        <end position="123"/>
    </location>
</feature>
<feature type="transmembrane region" description="Helical" evidence="1">
    <location>
        <begin position="207"/>
        <end position="229"/>
    </location>
</feature>
<dbReference type="Proteomes" id="UP000247810">
    <property type="component" value="Unassembled WGS sequence"/>
</dbReference>
<dbReference type="AlphaFoldDB" id="A0A319DHQ5"/>